<accession>A0ABY7CFL1</accession>
<evidence type="ECO:0000313" key="1">
    <source>
        <dbReference type="EMBL" id="WAQ82727.1"/>
    </source>
</evidence>
<name>A0ABY7CFL1_9BASI</name>
<reference evidence="1" key="1">
    <citation type="submission" date="2022-10" db="EMBL/GenBank/DDBJ databases">
        <title>Puccinia triticina Genome sequencing and assembly.</title>
        <authorList>
            <person name="Li C."/>
        </authorList>
    </citation>
    <scope>NUCLEOTIDE SEQUENCE</scope>
    <source>
        <strain evidence="1">Pt15</strain>
    </source>
</reference>
<protein>
    <submittedName>
        <fullName evidence="1">Uncharacterized protein</fullName>
    </submittedName>
</protein>
<proteinExistence type="predicted"/>
<dbReference type="Proteomes" id="UP001164743">
    <property type="component" value="Chromosome 3A"/>
</dbReference>
<dbReference type="RefSeq" id="XP_053018282.1">
    <property type="nucleotide sequence ID" value="XM_053167936.1"/>
</dbReference>
<gene>
    <name evidence="1" type="ORF">PtA15_3A91</name>
</gene>
<evidence type="ECO:0000313" key="2">
    <source>
        <dbReference type="Proteomes" id="UP001164743"/>
    </source>
</evidence>
<dbReference type="GeneID" id="77808820"/>
<organism evidence="1 2">
    <name type="scientific">Puccinia triticina</name>
    <dbReference type="NCBI Taxonomy" id="208348"/>
    <lineage>
        <taxon>Eukaryota</taxon>
        <taxon>Fungi</taxon>
        <taxon>Dikarya</taxon>
        <taxon>Basidiomycota</taxon>
        <taxon>Pucciniomycotina</taxon>
        <taxon>Pucciniomycetes</taxon>
        <taxon>Pucciniales</taxon>
        <taxon>Pucciniaceae</taxon>
        <taxon>Puccinia</taxon>
    </lineage>
</organism>
<sequence length="330" mass="38494">MENVSNSPIQIVQSTLISVKSPIDILKFDPKAFSAGKSPSQKDRLRVSSIVGFINSNHPKIDELYITERGTEEVRRTFKEIVIFNLKRLIAEDNKAQIEEKSVKMKELNIPGIVEFNKKLKKYDLRNDPVNEIWLRRALWFRFWNERANLELFDDLNPKRYQITFKRNLTCLLLFVEMIGLVLRQFLKNDSDDRNDINSNLLKKAYDIAYKYPRPYSSKAVSNVSKLSSDRVRYPANRQLTKLEVVWYWTRILIDSSDHDDLKEIFFPKSPNGGRAPQICAHTQAFFNNIFGYSIQQLNKRLAAYYEHKDHCKQDSSGGCLHGNLVFFSS</sequence>
<keyword evidence="2" id="KW-1185">Reference proteome</keyword>
<dbReference type="EMBL" id="CP110423">
    <property type="protein sequence ID" value="WAQ82727.1"/>
    <property type="molecule type" value="Genomic_DNA"/>
</dbReference>